<evidence type="ECO:0000259" key="1">
    <source>
        <dbReference type="Pfam" id="PF01832"/>
    </source>
</evidence>
<name>A0A1H7BVW5_9FIRM</name>
<dbReference type="AlphaFoldDB" id="A0A1H7BVW5"/>
<gene>
    <name evidence="2" type="ORF">SAMN05660742_1188</name>
</gene>
<proteinExistence type="predicted"/>
<accession>A0A1H7BVW5</accession>
<dbReference type="RefSeq" id="WP_091833804.1">
    <property type="nucleotide sequence ID" value="NZ_FNZK01000018.1"/>
</dbReference>
<sequence>MRLIQKKKFIGAVVLLLATALGIIYWQIKEKPSEQPKIQEEITILGETEVPPEKMIAYIKNKNPGTKLNCSIEELVRLYYEEGKTEGVRADLALCQAIKETGCFAYGKDVIPTQNNYCGLGTTGGGVQGVFFATPKDGIRAHIQHLLAYATTRSPRKKLVDPRYILIKDKHPEIFGKINTWVGLNGKWAVPGKNYGQEILNILEEAKKM</sequence>
<dbReference type="Pfam" id="PF01832">
    <property type="entry name" value="Glucosaminidase"/>
    <property type="match status" value="1"/>
</dbReference>
<evidence type="ECO:0000313" key="3">
    <source>
        <dbReference type="Proteomes" id="UP000199662"/>
    </source>
</evidence>
<dbReference type="InterPro" id="IPR002901">
    <property type="entry name" value="MGlyc_endo_b_GlcNAc-like_dom"/>
</dbReference>
<evidence type="ECO:0000313" key="2">
    <source>
        <dbReference type="EMBL" id="SEJ81366.1"/>
    </source>
</evidence>
<reference evidence="2 3" key="1">
    <citation type="submission" date="2016-10" db="EMBL/GenBank/DDBJ databases">
        <authorList>
            <person name="de Groot N.N."/>
        </authorList>
    </citation>
    <scope>NUCLEOTIDE SEQUENCE [LARGE SCALE GENOMIC DNA]</scope>
    <source>
        <strain evidence="2 3">DSM 2179</strain>
    </source>
</reference>
<protein>
    <submittedName>
        <fullName evidence="2">Mannosyl-glycoprotein endo-beta-N-acetylglucosaminidase</fullName>
    </submittedName>
</protein>
<organism evidence="2 3">
    <name type="scientific">Propionispira arboris</name>
    <dbReference type="NCBI Taxonomy" id="84035"/>
    <lineage>
        <taxon>Bacteria</taxon>
        <taxon>Bacillati</taxon>
        <taxon>Bacillota</taxon>
        <taxon>Negativicutes</taxon>
        <taxon>Selenomonadales</taxon>
        <taxon>Selenomonadaceae</taxon>
        <taxon>Propionispira</taxon>
    </lineage>
</organism>
<dbReference type="EMBL" id="FNZK01000018">
    <property type="protein sequence ID" value="SEJ81366.1"/>
    <property type="molecule type" value="Genomic_DNA"/>
</dbReference>
<dbReference type="STRING" id="84035.SAMN05660742_1188"/>
<dbReference type="GO" id="GO:0004040">
    <property type="term" value="F:amidase activity"/>
    <property type="evidence" value="ECO:0007669"/>
    <property type="project" value="InterPro"/>
</dbReference>
<keyword evidence="3" id="KW-1185">Reference proteome</keyword>
<feature type="domain" description="Mannosyl-glycoprotein endo-beta-N-acetylglucosamidase-like" evidence="1">
    <location>
        <begin position="78"/>
        <end position="207"/>
    </location>
</feature>
<dbReference type="Proteomes" id="UP000199662">
    <property type="component" value="Unassembled WGS sequence"/>
</dbReference>